<comment type="caution">
    <text evidence="2">The sequence shown here is derived from an EMBL/GenBank/DDBJ whole genome shotgun (WGS) entry which is preliminary data.</text>
</comment>
<feature type="signal peptide" evidence="1">
    <location>
        <begin position="1"/>
        <end position="18"/>
    </location>
</feature>
<dbReference type="Proteomes" id="UP000230002">
    <property type="component" value="Unassembled WGS sequence"/>
</dbReference>
<dbReference type="CDD" id="cd00920">
    <property type="entry name" value="Cupredoxin"/>
    <property type="match status" value="1"/>
</dbReference>
<dbReference type="InterPro" id="IPR008972">
    <property type="entry name" value="Cupredoxin"/>
</dbReference>
<evidence type="ECO:0000256" key="1">
    <source>
        <dbReference type="SAM" id="SignalP"/>
    </source>
</evidence>
<dbReference type="Gene3D" id="2.60.40.420">
    <property type="entry name" value="Cupredoxins - blue copper proteins"/>
    <property type="match status" value="1"/>
</dbReference>
<evidence type="ECO:0008006" key="4">
    <source>
        <dbReference type="Google" id="ProtNLM"/>
    </source>
</evidence>
<dbReference type="InterPro" id="IPR052953">
    <property type="entry name" value="Ser-rich/MCO-related"/>
</dbReference>
<keyword evidence="3" id="KW-1185">Reference proteome</keyword>
<dbReference type="STRING" id="1077348.A0A2G8SRW6"/>
<dbReference type="OrthoDB" id="2331100at2759"/>
<keyword evidence="1" id="KW-0732">Signal</keyword>
<gene>
    <name evidence="2" type="ORF">GSI_00189</name>
</gene>
<evidence type="ECO:0000313" key="3">
    <source>
        <dbReference type="Proteomes" id="UP000230002"/>
    </source>
</evidence>
<dbReference type="PANTHER" id="PTHR34883:SF15">
    <property type="entry name" value="EXTRACELLULAR SERINE-RICH PROTEIN"/>
    <property type="match status" value="1"/>
</dbReference>
<protein>
    <recommendedName>
        <fullName evidence="4">Blue (type 1) copper domain-containing protein</fullName>
    </recommendedName>
</protein>
<proteinExistence type="predicted"/>
<organism evidence="2 3">
    <name type="scientific">Ganoderma sinense ZZ0214-1</name>
    <dbReference type="NCBI Taxonomy" id="1077348"/>
    <lineage>
        <taxon>Eukaryota</taxon>
        <taxon>Fungi</taxon>
        <taxon>Dikarya</taxon>
        <taxon>Basidiomycota</taxon>
        <taxon>Agaricomycotina</taxon>
        <taxon>Agaricomycetes</taxon>
        <taxon>Polyporales</taxon>
        <taxon>Polyporaceae</taxon>
        <taxon>Ganoderma</taxon>
    </lineage>
</organism>
<dbReference type="EMBL" id="AYKW01000001">
    <property type="protein sequence ID" value="PIL36500.1"/>
    <property type="molecule type" value="Genomic_DNA"/>
</dbReference>
<accession>A0A2G8SRW6</accession>
<evidence type="ECO:0000313" key="2">
    <source>
        <dbReference type="EMBL" id="PIL36500.1"/>
    </source>
</evidence>
<sequence>MRFATAATALALVSTAFAADFVVNVGNNGSGNGLFFSPNSITANVSDTVTFVFNTNGTNHTVVQSLFAKPCEPAAGGFASGYIPGSVTDPKNFTLVVGDTKPIWFYCAQTTRTHCIAGMVGAINPPASPATNDLSAFVALATGASSIVQPTQLTFAPLATATAIVPSAASNTSATSTSAAKGTNAAAPGAKGVSGGVVAALAAAFGVALL</sequence>
<dbReference type="SUPFAM" id="SSF49503">
    <property type="entry name" value="Cupredoxins"/>
    <property type="match status" value="1"/>
</dbReference>
<name>A0A2G8SRW6_9APHY</name>
<reference evidence="2 3" key="1">
    <citation type="journal article" date="2015" name="Sci. Rep.">
        <title>Chromosome-level genome map provides insights into diverse defense mechanisms in the medicinal fungus Ganoderma sinense.</title>
        <authorList>
            <person name="Zhu Y."/>
            <person name="Xu J."/>
            <person name="Sun C."/>
            <person name="Zhou S."/>
            <person name="Xu H."/>
            <person name="Nelson D.R."/>
            <person name="Qian J."/>
            <person name="Song J."/>
            <person name="Luo H."/>
            <person name="Xiang L."/>
            <person name="Li Y."/>
            <person name="Xu Z."/>
            <person name="Ji A."/>
            <person name="Wang L."/>
            <person name="Lu S."/>
            <person name="Hayward A."/>
            <person name="Sun W."/>
            <person name="Li X."/>
            <person name="Schwartz D.C."/>
            <person name="Wang Y."/>
            <person name="Chen S."/>
        </authorList>
    </citation>
    <scope>NUCLEOTIDE SEQUENCE [LARGE SCALE GENOMIC DNA]</scope>
    <source>
        <strain evidence="2 3">ZZ0214-1</strain>
    </source>
</reference>
<dbReference type="AlphaFoldDB" id="A0A2G8SRW6"/>
<dbReference type="PANTHER" id="PTHR34883">
    <property type="entry name" value="SERINE-RICH PROTEIN, PUTATIVE-RELATED-RELATED"/>
    <property type="match status" value="1"/>
</dbReference>
<feature type="chain" id="PRO_5013614234" description="Blue (type 1) copper domain-containing protein" evidence="1">
    <location>
        <begin position="19"/>
        <end position="210"/>
    </location>
</feature>